<evidence type="ECO:0000313" key="2">
    <source>
        <dbReference type="Proteomes" id="UP000199006"/>
    </source>
</evidence>
<proteinExistence type="predicted"/>
<dbReference type="Proteomes" id="UP000199006">
    <property type="component" value="Unassembled WGS sequence"/>
</dbReference>
<accession>A0A1I4HJ07</accession>
<dbReference type="AlphaFoldDB" id="A0A1I4HJ07"/>
<keyword evidence="2" id="KW-1185">Reference proteome</keyword>
<dbReference type="STRING" id="29563.SAMN02983006_01113"/>
<evidence type="ECO:0000313" key="1">
    <source>
        <dbReference type="EMBL" id="SFL42182.1"/>
    </source>
</evidence>
<gene>
    <name evidence="1" type="ORF">SAMN02983006_01113</name>
</gene>
<dbReference type="EMBL" id="FOTI01000011">
    <property type="protein sequence ID" value="SFL42182.1"/>
    <property type="molecule type" value="Genomic_DNA"/>
</dbReference>
<name>A0A1I4HJ07_9FIRM</name>
<protein>
    <submittedName>
        <fullName evidence="1">Uncharacterized protein</fullName>
    </submittedName>
</protein>
<reference evidence="1 2" key="1">
    <citation type="submission" date="2016-10" db="EMBL/GenBank/DDBJ databases">
        <authorList>
            <person name="de Groot N.N."/>
        </authorList>
    </citation>
    <scope>NUCLEOTIDE SEQUENCE [LARGE SCALE GENOMIC DNA]</scope>
    <source>
        <strain evidence="1 2">ATCC 51327</strain>
    </source>
</reference>
<dbReference type="RefSeq" id="WP_089860840.1">
    <property type="nucleotide sequence ID" value="NZ_FOTI01000011.1"/>
</dbReference>
<sequence>MAVMTTLNLDSFNNSNQRNSDLIADCISGLNSLPSSKTVEYEKGKNELAKDDYYNKNTSLEVIRQTGVDLIKHFRHQLTGCLGQSDSISGYQLEAIEIIYQLENPVEIFSYLHDKSKFVNFLLKAAEKINEIFADTMDLALVKKSDPEIADFDYLAVYINTSELSVTEARAKFKKFKYDWYFEHNDDLNGRIVFHVT</sequence>
<organism evidence="1 2">
    <name type="scientific">Halanaerobium salsuginis</name>
    <dbReference type="NCBI Taxonomy" id="29563"/>
    <lineage>
        <taxon>Bacteria</taxon>
        <taxon>Bacillati</taxon>
        <taxon>Bacillota</taxon>
        <taxon>Clostridia</taxon>
        <taxon>Halanaerobiales</taxon>
        <taxon>Halanaerobiaceae</taxon>
        <taxon>Halanaerobium</taxon>
    </lineage>
</organism>